<evidence type="ECO:0000259" key="3">
    <source>
        <dbReference type="Pfam" id="PF16472"/>
    </source>
</evidence>
<dbReference type="SUPFAM" id="SSF82171">
    <property type="entry name" value="DPP6 N-terminal domain-like"/>
    <property type="match status" value="1"/>
</dbReference>
<dbReference type="EMBL" id="WKJI01000002">
    <property type="protein sequence ID" value="MRX46913.1"/>
    <property type="molecule type" value="Genomic_DNA"/>
</dbReference>
<feature type="chain" id="PRO_5029671061" description="Prolow-density lipoprotein receptor-related protein 1-like beta-propeller domain-containing protein" evidence="2">
    <location>
        <begin position="25"/>
        <end position="312"/>
    </location>
</feature>
<proteinExistence type="inferred from homology"/>
<feature type="signal peptide" evidence="2">
    <location>
        <begin position="1"/>
        <end position="24"/>
    </location>
</feature>
<dbReference type="InterPro" id="IPR011042">
    <property type="entry name" value="6-blade_b-propeller_TolB-like"/>
</dbReference>
<keyword evidence="5" id="KW-1185">Reference proteome</keyword>
<evidence type="ECO:0000313" key="4">
    <source>
        <dbReference type="EMBL" id="MRX46913.1"/>
    </source>
</evidence>
<evidence type="ECO:0000313" key="5">
    <source>
        <dbReference type="Proteomes" id="UP000462931"/>
    </source>
</evidence>
<organism evidence="4 5">
    <name type="scientific">Pedobacter puniceum</name>
    <dbReference type="NCBI Taxonomy" id="2666136"/>
    <lineage>
        <taxon>Bacteria</taxon>
        <taxon>Pseudomonadati</taxon>
        <taxon>Bacteroidota</taxon>
        <taxon>Sphingobacteriia</taxon>
        <taxon>Sphingobacteriales</taxon>
        <taxon>Sphingobacteriaceae</taxon>
        <taxon>Pedobacter</taxon>
    </lineage>
</organism>
<reference evidence="4 5" key="1">
    <citation type="submission" date="2019-11" db="EMBL/GenBank/DDBJ databases">
        <authorList>
            <person name="Cheng Q."/>
            <person name="Yang Z."/>
        </authorList>
    </citation>
    <scope>NUCLEOTIDE SEQUENCE [LARGE SCALE GENOMIC DNA]</scope>
    <source>
        <strain evidence="4 5">HX-22-1</strain>
    </source>
</reference>
<dbReference type="Pfam" id="PF07676">
    <property type="entry name" value="PD40"/>
    <property type="match status" value="3"/>
</dbReference>
<comment type="caution">
    <text evidence="4">The sequence shown here is derived from an EMBL/GenBank/DDBJ whole genome shotgun (WGS) entry which is preliminary data.</text>
</comment>
<evidence type="ECO:0000256" key="1">
    <source>
        <dbReference type="ARBA" id="ARBA00009820"/>
    </source>
</evidence>
<feature type="domain" description="Prolow-density lipoprotein receptor-related protein 1-like beta-propeller" evidence="3">
    <location>
        <begin position="180"/>
        <end position="306"/>
    </location>
</feature>
<dbReference type="PROSITE" id="PS51257">
    <property type="entry name" value="PROKAR_LIPOPROTEIN"/>
    <property type="match status" value="1"/>
</dbReference>
<dbReference type="Gene3D" id="2.120.10.30">
    <property type="entry name" value="TolB, C-terminal domain"/>
    <property type="match status" value="3"/>
</dbReference>
<dbReference type="Proteomes" id="UP000462931">
    <property type="component" value="Unassembled WGS sequence"/>
</dbReference>
<dbReference type="InterPro" id="IPR011659">
    <property type="entry name" value="WD40"/>
</dbReference>
<gene>
    <name evidence="4" type="ORF">GJJ64_06935</name>
</gene>
<dbReference type="PANTHER" id="PTHR36842">
    <property type="entry name" value="PROTEIN TOLB HOMOLOG"/>
    <property type="match status" value="1"/>
</dbReference>
<dbReference type="InterPro" id="IPR032485">
    <property type="entry name" value="LRP1-like_beta_prop"/>
</dbReference>
<comment type="similarity">
    <text evidence="1">Belongs to the TolB family.</text>
</comment>
<dbReference type="RefSeq" id="WP_154286995.1">
    <property type="nucleotide sequence ID" value="NZ_WKJI01000002.1"/>
</dbReference>
<keyword evidence="2" id="KW-0732">Signal</keyword>
<dbReference type="PANTHER" id="PTHR36842:SF1">
    <property type="entry name" value="PROTEIN TOLB"/>
    <property type="match status" value="1"/>
</dbReference>
<dbReference type="Pfam" id="PF16472">
    <property type="entry name" value="DUF5050"/>
    <property type="match status" value="1"/>
</dbReference>
<evidence type="ECO:0000256" key="2">
    <source>
        <dbReference type="SAM" id="SignalP"/>
    </source>
</evidence>
<protein>
    <recommendedName>
        <fullName evidence="3">Prolow-density lipoprotein receptor-related protein 1-like beta-propeller domain-containing protein</fullName>
    </recommendedName>
</protein>
<sequence length="312" mass="35469">MKNITPLILLITIVFLTTSCKKNAKDNKGQEPCPGFCENFDFGLVDYQPAWSPDGKYIAYYHIDIETAKNGIWLITPDGKENRLWHSGVGAETPSWSPDGQWIAFSQGVQIWKKKLNGDSLTRITNEGRNFFPAWSPDGEWIAYDSDYESSTGLKFIWKASSNTNIKIRIAYEPLQGEIRMPYWSLDNKIYHIRYIVGNYYSEIFSMEADGSNSKRLTNNSARDNYPRYSSINNKISYTSQSVNGVPQLWVMNMDGTSQKQLTQTGGYTSDWSPDGSKIVFTDSRAVNGRLWLMNADGSNKQQLSFAENFNP</sequence>
<dbReference type="AlphaFoldDB" id="A0A7K0FLW0"/>
<name>A0A7K0FLW0_9SPHI</name>
<accession>A0A7K0FLW0</accession>